<evidence type="ECO:0000313" key="3">
    <source>
        <dbReference type="EMBL" id="RLU16399.1"/>
    </source>
</evidence>
<feature type="domain" description="DUF4806" evidence="2">
    <location>
        <begin position="112"/>
        <end position="176"/>
    </location>
</feature>
<evidence type="ECO:0000259" key="2">
    <source>
        <dbReference type="Pfam" id="PF16064"/>
    </source>
</evidence>
<protein>
    <recommendedName>
        <fullName evidence="2">DUF4806 domain-containing protein</fullName>
    </recommendedName>
</protein>
<dbReference type="AlphaFoldDB" id="A0A3L8D931"/>
<evidence type="ECO:0000256" key="1">
    <source>
        <dbReference type="SAM" id="MobiDB-lite"/>
    </source>
</evidence>
<dbReference type="PANTHER" id="PTHR34153:SF2">
    <property type="entry name" value="SI:CH211-262H13.3-RELATED"/>
    <property type="match status" value="1"/>
</dbReference>
<feature type="region of interest" description="Disordered" evidence="1">
    <location>
        <begin position="1"/>
        <end position="36"/>
    </location>
</feature>
<reference evidence="3" key="2">
    <citation type="submission" date="2018-07" db="EMBL/GenBank/DDBJ databases">
        <authorList>
            <person name="Mckenzie S.K."/>
            <person name="Kronauer D.J.C."/>
        </authorList>
    </citation>
    <scope>NUCLEOTIDE SEQUENCE</scope>
    <source>
        <strain evidence="3">Clonal line C1</strain>
    </source>
</reference>
<dbReference type="InterPro" id="IPR032071">
    <property type="entry name" value="DUF4806"/>
</dbReference>
<comment type="caution">
    <text evidence="3">The sequence shown here is derived from an EMBL/GenBank/DDBJ whole genome shotgun (WGS) entry which is preliminary data.</text>
</comment>
<accession>A0A3L8D931</accession>
<reference evidence="3" key="1">
    <citation type="journal article" date="2018" name="Genome Res.">
        <title>The genomic architecture and molecular evolution of ant odorant receptors.</title>
        <authorList>
            <person name="McKenzie S.K."/>
            <person name="Kronauer D.J.C."/>
        </authorList>
    </citation>
    <scope>NUCLEOTIDE SEQUENCE [LARGE SCALE GENOMIC DNA]</scope>
    <source>
        <strain evidence="3">Clonal line C1</strain>
    </source>
</reference>
<name>A0A3L8D931_OOCBI</name>
<dbReference type="Proteomes" id="UP000279307">
    <property type="component" value="Chromosome 11"/>
</dbReference>
<gene>
    <name evidence="3" type="ORF">DMN91_010467</name>
</gene>
<sequence length="187" mass="21622">MPQWPKSVNEDTHNDFSTSSPTSSTSVRNKEEENLVQSPVLETQQEIENVKRNEEILKPYQERLIILTAGNTRILVKMVAALQLQMKSVMQRIDRITPTVKIISSIERIKSYLPLKSIEDIQNIETLLQEEDFVNEYKSFMQKVGGHTPTENIRNALTRIFSNDCGIKCSWKGRRQNFAICKLRLIK</sequence>
<organism evidence="3">
    <name type="scientific">Ooceraea biroi</name>
    <name type="common">Clonal raider ant</name>
    <name type="synonym">Cerapachys biroi</name>
    <dbReference type="NCBI Taxonomy" id="2015173"/>
    <lineage>
        <taxon>Eukaryota</taxon>
        <taxon>Metazoa</taxon>
        <taxon>Ecdysozoa</taxon>
        <taxon>Arthropoda</taxon>
        <taxon>Hexapoda</taxon>
        <taxon>Insecta</taxon>
        <taxon>Pterygota</taxon>
        <taxon>Neoptera</taxon>
        <taxon>Endopterygota</taxon>
        <taxon>Hymenoptera</taxon>
        <taxon>Apocrita</taxon>
        <taxon>Aculeata</taxon>
        <taxon>Formicoidea</taxon>
        <taxon>Formicidae</taxon>
        <taxon>Dorylinae</taxon>
        <taxon>Ooceraea</taxon>
    </lineage>
</organism>
<feature type="compositionally biased region" description="Low complexity" evidence="1">
    <location>
        <begin position="17"/>
        <end position="26"/>
    </location>
</feature>
<proteinExistence type="predicted"/>
<dbReference type="PANTHER" id="PTHR34153">
    <property type="entry name" value="SI:CH211-262H13.3-RELATED-RELATED"/>
    <property type="match status" value="1"/>
</dbReference>
<dbReference type="Pfam" id="PF16064">
    <property type="entry name" value="DUF4806"/>
    <property type="match status" value="1"/>
</dbReference>
<dbReference type="EMBL" id="QOIP01000011">
    <property type="protein sequence ID" value="RLU16399.1"/>
    <property type="molecule type" value="Genomic_DNA"/>
</dbReference>